<feature type="compositionally biased region" description="Basic and acidic residues" evidence="8">
    <location>
        <begin position="427"/>
        <end position="441"/>
    </location>
</feature>
<feature type="domain" description="Pre-SET" evidence="10">
    <location>
        <begin position="1205"/>
        <end position="1271"/>
    </location>
</feature>
<dbReference type="GO" id="GO:0008270">
    <property type="term" value="F:zinc ion binding"/>
    <property type="evidence" value="ECO:0007669"/>
    <property type="project" value="InterPro"/>
</dbReference>
<dbReference type="GO" id="GO:0005634">
    <property type="term" value="C:nucleus"/>
    <property type="evidence" value="ECO:0007669"/>
    <property type="project" value="InterPro"/>
</dbReference>
<dbReference type="InterPro" id="IPR001214">
    <property type="entry name" value="SET_dom"/>
</dbReference>
<dbReference type="PROSITE" id="PS50280">
    <property type="entry name" value="SET"/>
    <property type="match status" value="1"/>
</dbReference>
<evidence type="ECO:0000256" key="6">
    <source>
        <dbReference type="ARBA" id="ARBA00022723"/>
    </source>
</evidence>
<accession>A0A1C7LTZ5</accession>
<feature type="domain" description="SET" evidence="9">
    <location>
        <begin position="1274"/>
        <end position="1418"/>
    </location>
</feature>
<dbReference type="PROSITE" id="PS50867">
    <property type="entry name" value="PRE_SET"/>
    <property type="match status" value="1"/>
</dbReference>
<evidence type="ECO:0000313" key="13">
    <source>
        <dbReference type="Proteomes" id="UP000092993"/>
    </source>
</evidence>
<feature type="compositionally biased region" description="Basic and acidic residues" evidence="8">
    <location>
        <begin position="845"/>
        <end position="854"/>
    </location>
</feature>
<dbReference type="SUPFAM" id="SSF82199">
    <property type="entry name" value="SET domain"/>
    <property type="match status" value="1"/>
</dbReference>
<keyword evidence="4 12" id="KW-0808">Transferase</keyword>
<evidence type="ECO:0000256" key="5">
    <source>
        <dbReference type="ARBA" id="ARBA00022691"/>
    </source>
</evidence>
<feature type="region of interest" description="Disordered" evidence="8">
    <location>
        <begin position="840"/>
        <end position="930"/>
    </location>
</feature>
<dbReference type="EMBL" id="LUGG01000022">
    <property type="protein sequence ID" value="OBZ68122.1"/>
    <property type="molecule type" value="Genomic_DNA"/>
</dbReference>
<dbReference type="InterPro" id="IPR007728">
    <property type="entry name" value="Pre-SET_dom"/>
</dbReference>
<organism evidence="12 13">
    <name type="scientific">Grifola frondosa</name>
    <name type="common">Maitake</name>
    <name type="synonym">Polyporus frondosus</name>
    <dbReference type="NCBI Taxonomy" id="5627"/>
    <lineage>
        <taxon>Eukaryota</taxon>
        <taxon>Fungi</taxon>
        <taxon>Dikarya</taxon>
        <taxon>Basidiomycota</taxon>
        <taxon>Agaricomycotina</taxon>
        <taxon>Agaricomycetes</taxon>
        <taxon>Polyporales</taxon>
        <taxon>Grifolaceae</taxon>
        <taxon>Grifola</taxon>
    </lineage>
</organism>
<feature type="compositionally biased region" description="Polar residues" evidence="8">
    <location>
        <begin position="947"/>
        <end position="959"/>
    </location>
</feature>
<feature type="region of interest" description="Disordered" evidence="8">
    <location>
        <begin position="677"/>
        <end position="765"/>
    </location>
</feature>
<feature type="compositionally biased region" description="Acidic residues" evidence="8">
    <location>
        <begin position="1004"/>
        <end position="1015"/>
    </location>
</feature>
<evidence type="ECO:0000259" key="10">
    <source>
        <dbReference type="PROSITE" id="PS50867"/>
    </source>
</evidence>
<dbReference type="Pfam" id="PF05033">
    <property type="entry name" value="Pre-SET"/>
    <property type="match status" value="1"/>
</dbReference>
<dbReference type="Proteomes" id="UP000092993">
    <property type="component" value="Unassembled WGS sequence"/>
</dbReference>
<evidence type="ECO:0000259" key="9">
    <source>
        <dbReference type="PROSITE" id="PS50280"/>
    </source>
</evidence>
<name>A0A1C7LTZ5_GRIFR</name>
<feature type="region of interest" description="Disordered" evidence="8">
    <location>
        <begin position="1"/>
        <end position="265"/>
    </location>
</feature>
<keyword evidence="2" id="KW-0158">Chromosome</keyword>
<dbReference type="PANTHER" id="PTHR46223:SF3">
    <property type="entry name" value="HISTONE-LYSINE N-METHYLTRANSFERASE SET-23"/>
    <property type="match status" value="1"/>
</dbReference>
<feature type="compositionally biased region" description="Basic residues" evidence="8">
    <location>
        <begin position="1"/>
        <end position="11"/>
    </location>
</feature>
<dbReference type="Gene3D" id="2.170.270.10">
    <property type="entry name" value="SET domain"/>
    <property type="match status" value="1"/>
</dbReference>
<reference evidence="12 13" key="1">
    <citation type="submission" date="2016-03" db="EMBL/GenBank/DDBJ databases">
        <title>Whole genome sequencing of Grifola frondosa 9006-11.</title>
        <authorList>
            <person name="Min B."/>
            <person name="Park H."/>
            <person name="Kim J.-G."/>
            <person name="Cho H."/>
            <person name="Oh Y.-L."/>
            <person name="Kong W.-S."/>
            <person name="Choi I.-G."/>
        </authorList>
    </citation>
    <scope>NUCLEOTIDE SEQUENCE [LARGE SCALE GENOMIC DNA]</scope>
    <source>
        <strain evidence="12 13">9006-11</strain>
    </source>
</reference>
<evidence type="ECO:0000256" key="7">
    <source>
        <dbReference type="ARBA" id="ARBA00022833"/>
    </source>
</evidence>
<feature type="domain" description="Post-SET" evidence="11">
    <location>
        <begin position="1442"/>
        <end position="1458"/>
    </location>
</feature>
<keyword evidence="6" id="KW-0479">Metal-binding</keyword>
<evidence type="ECO:0000256" key="1">
    <source>
        <dbReference type="ARBA" id="ARBA00004286"/>
    </source>
</evidence>
<evidence type="ECO:0000256" key="8">
    <source>
        <dbReference type="SAM" id="MobiDB-lite"/>
    </source>
</evidence>
<keyword evidence="7" id="KW-0862">Zinc</keyword>
<dbReference type="SMART" id="SM00317">
    <property type="entry name" value="SET"/>
    <property type="match status" value="1"/>
</dbReference>
<feature type="region of interest" description="Disordered" evidence="8">
    <location>
        <begin position="283"/>
        <end position="474"/>
    </location>
</feature>
<feature type="compositionally biased region" description="Pro residues" evidence="8">
    <location>
        <begin position="444"/>
        <end position="462"/>
    </location>
</feature>
<evidence type="ECO:0000259" key="11">
    <source>
        <dbReference type="PROSITE" id="PS50868"/>
    </source>
</evidence>
<comment type="caution">
    <text evidence="12">The sequence shown here is derived from an EMBL/GenBank/DDBJ whole genome shotgun (WGS) entry which is preliminary data.</text>
</comment>
<dbReference type="Pfam" id="PF00856">
    <property type="entry name" value="SET"/>
    <property type="match status" value="1"/>
</dbReference>
<dbReference type="OMA" id="NICKTAN"/>
<dbReference type="GO" id="GO:0005694">
    <property type="term" value="C:chromosome"/>
    <property type="evidence" value="ECO:0007669"/>
    <property type="project" value="UniProtKB-SubCell"/>
</dbReference>
<feature type="compositionally biased region" description="Low complexity" evidence="8">
    <location>
        <begin position="875"/>
        <end position="889"/>
    </location>
</feature>
<evidence type="ECO:0000256" key="4">
    <source>
        <dbReference type="ARBA" id="ARBA00022679"/>
    </source>
</evidence>
<dbReference type="OrthoDB" id="308383at2759"/>
<feature type="compositionally biased region" description="Basic and acidic residues" evidence="8">
    <location>
        <begin position="207"/>
        <end position="216"/>
    </location>
</feature>
<feature type="compositionally biased region" description="Low complexity" evidence="8">
    <location>
        <begin position="153"/>
        <end position="166"/>
    </location>
</feature>
<proteinExistence type="predicted"/>
<dbReference type="PANTHER" id="PTHR46223">
    <property type="entry name" value="HISTONE-LYSINE N-METHYLTRANSFERASE SUV39H"/>
    <property type="match status" value="1"/>
</dbReference>
<feature type="compositionally biased region" description="Basic and acidic residues" evidence="8">
    <location>
        <begin position="717"/>
        <end position="726"/>
    </location>
</feature>
<dbReference type="InterPro" id="IPR046341">
    <property type="entry name" value="SET_dom_sf"/>
</dbReference>
<feature type="compositionally biased region" description="Polar residues" evidence="8">
    <location>
        <begin position="590"/>
        <end position="606"/>
    </location>
</feature>
<dbReference type="SMART" id="SM00468">
    <property type="entry name" value="PreSET"/>
    <property type="match status" value="1"/>
</dbReference>
<protein>
    <submittedName>
        <fullName evidence="12">Histone-lysine N-methyltransferase, H3 lysine-9 specific</fullName>
    </submittedName>
</protein>
<feature type="compositionally biased region" description="Low complexity" evidence="8">
    <location>
        <begin position="736"/>
        <end position="751"/>
    </location>
</feature>
<keyword evidence="3 12" id="KW-0489">Methyltransferase</keyword>
<keyword evidence="5" id="KW-0949">S-adenosyl-L-methionine</keyword>
<feature type="compositionally biased region" description="Low complexity" evidence="8">
    <location>
        <begin position="191"/>
        <end position="203"/>
    </location>
</feature>
<sequence>MRPPPRKKAYRRAANEAGAAGRPSLVIPPGFGSSDDELNVSARKKKRRIVDPDRPRTSLAAASQPARIAHASASARLPSATQPSLPRTQGARMLPSKRQAVSVGSSDDELQANRPTAGPSRAPAVSQSISAAASRSATRPATGSLPRPFDSPAFSASRRTARKSASGPALAGRATLPSVSSAGASRPAAMQPSTSTPSSSTQSGRDAGNDRADRTKAAPLFDYSSSSSSDEFPASVSALLESRRLSKPASASASPQKGRGKGTAESRAFLCSHITRILTLYVSTVPRSNARRPELARSQATARASKATSRAKTGTRRKSMISQDDAIEEPAISARVSWSPTKRPRRSSPFIPEGSVIEISSDEDQSPRRARQRPPPSQKTPVTSLKYDVDGAILLSDDDEEEQAQPSVIHPEPIVPPGEPEVQPEAGELRGSPDHDAHEDNPFELPPLSPIEVPPAPAPPSTAPIAASTPPRQLEDQLQDLDLDGGAVDDFQSWDVDEILHQDAFATEDEVEVVSQPDAEDVVNIPNDDLTTSSTPETLNEGVLQLSLSDDGLPEVEPPSTAVEKPKSPAPPSILDAESNYPDIGVGPSETVQTTTSLSANEQTSRPAVESGSEPVETDRMVVDTISDTQTMDNIIDQPPVSVAIPLPTPLSAPNVSRRTRMRCLYSSSDAIFRIKGRNRSSSQNVTDHLVSTESPSGSSSRRASSPQSALYSQRASKPDACDKPNKAASPPSGNPDSSKPSPPVVSLSSSGALMDPTPLAPSQELVPADSNTVAEDITSSPAVALPARDVATPISTMSARPSLYRSSASTVPLNLPLSAIITMASQANAGRAFIDLTLDDSDDERPLPKEAAKPPEPTQPGPVSGLDLIRSIRKSSSSAQLSAPQLQRFSPSTAPATVPVAKPEEAPSILSAQQPVVRDVPSTTSTVSDLPRPISVACVEQDDNMEPSNDHQMATTDTHLPYEGDSVPDDQARPGSSNAHLSSAAEEDEEQECLGLLTYPETPDAETVDVEMSDVESITPKRPKRRGHHLPSSFAPDILDTTHRLRRSSRHTSSASSSVGPPEVYSRAPQIEPRINDTGASEERVKTIAEIFADAGIDLLSWKKDRVRLAREFGNVHMRAKDIPHELADRINAMSSAARRAGNMQVAVFEAVISENTAEDEPRAPAIHIVNEVDHELTPPYEFYYSNLMWHGEGVPKPDHDGLRGCDCRGQCDPLNKNCSCVKRQSEHFIGSGFIYDKRGRLKEHNYPIFECNELCGCDDDCPNRVVQRGRQYAINICKTANKGWGAFLTIGFNILSNYISNRGLCRSEEDSRKYIHRYLFREYLTDTEGEERGSKYNKFGRTYLFDLDFHHLKKDDSEWQVQYCVDAYHAGNNHSCDPNCSINACYINDANMEKPLLTIFTKRDVEPYEELCFSYFGDPDEDEDEAESSQESPNKVNDAVYAPCQCGAANCRGKMWI</sequence>
<dbReference type="STRING" id="5627.A0A1C7LTZ5"/>
<feature type="region of interest" description="Disordered" evidence="8">
    <location>
        <begin position="944"/>
        <end position="1080"/>
    </location>
</feature>
<evidence type="ECO:0000256" key="2">
    <source>
        <dbReference type="ARBA" id="ARBA00022454"/>
    </source>
</evidence>
<evidence type="ECO:0000313" key="12">
    <source>
        <dbReference type="EMBL" id="OBZ68122.1"/>
    </source>
</evidence>
<dbReference type="PROSITE" id="PS50868">
    <property type="entry name" value="POST_SET"/>
    <property type="match status" value="1"/>
</dbReference>
<gene>
    <name evidence="12" type="primary">clr4_1</name>
    <name evidence="12" type="ORF">A0H81_11877</name>
</gene>
<feature type="compositionally biased region" description="Low complexity" evidence="8">
    <location>
        <begin position="296"/>
        <end position="312"/>
    </location>
</feature>
<feature type="region of interest" description="Disordered" evidence="8">
    <location>
        <begin position="549"/>
        <end position="620"/>
    </location>
</feature>
<dbReference type="GO" id="GO:0042054">
    <property type="term" value="F:histone methyltransferase activity"/>
    <property type="evidence" value="ECO:0007669"/>
    <property type="project" value="InterPro"/>
</dbReference>
<dbReference type="GO" id="GO:0032259">
    <property type="term" value="P:methylation"/>
    <property type="evidence" value="ECO:0007669"/>
    <property type="project" value="UniProtKB-KW"/>
</dbReference>
<dbReference type="InterPro" id="IPR003616">
    <property type="entry name" value="Post-SET_dom"/>
</dbReference>
<evidence type="ECO:0000256" key="3">
    <source>
        <dbReference type="ARBA" id="ARBA00022603"/>
    </source>
</evidence>
<comment type="subcellular location">
    <subcellularLocation>
        <location evidence="1">Chromosome</location>
    </subcellularLocation>
</comment>
<dbReference type="InterPro" id="IPR050973">
    <property type="entry name" value="H3K9_Histone-Lys_N-MTase"/>
</dbReference>
<keyword evidence="13" id="KW-1185">Reference proteome</keyword>
<feature type="compositionally biased region" description="Polar residues" evidence="8">
    <location>
        <begin position="680"/>
        <end position="694"/>
    </location>
</feature>
<feature type="compositionally biased region" description="Low complexity" evidence="8">
    <location>
        <begin position="695"/>
        <end position="710"/>
    </location>
</feature>
<feature type="compositionally biased region" description="Low complexity" evidence="8">
    <location>
        <begin position="122"/>
        <end position="144"/>
    </location>
</feature>